<dbReference type="AlphaFoldDB" id="A0A1B5L9I8"/>
<dbReference type="Pfam" id="PF01019">
    <property type="entry name" value="G_glu_transpept"/>
    <property type="match status" value="1"/>
</dbReference>
<dbReference type="PANTHER" id="PTHR43881">
    <property type="entry name" value="GAMMA-GLUTAMYLTRANSPEPTIDASE (AFU_ORTHOLOGUE AFUA_4G13580)"/>
    <property type="match status" value="1"/>
</dbReference>
<dbReference type="InterPro" id="IPR052896">
    <property type="entry name" value="GGT-like_enzyme"/>
</dbReference>
<evidence type="ECO:0000313" key="1">
    <source>
        <dbReference type="EMBL" id="GAO19372.1"/>
    </source>
</evidence>
<reference evidence="2" key="1">
    <citation type="journal article" date="2016" name="Genome Announc.">
        <title>Genome sequence of Ustilaginoidea virens IPU010, a rice pathogenic fungus causing false smut.</title>
        <authorList>
            <person name="Kumagai T."/>
            <person name="Ishii T."/>
            <person name="Terai G."/>
            <person name="Umemura M."/>
            <person name="Machida M."/>
            <person name="Asai K."/>
        </authorList>
    </citation>
    <scope>NUCLEOTIDE SEQUENCE [LARGE SCALE GENOMIC DNA]</scope>
    <source>
        <strain evidence="2">IPU010</strain>
    </source>
</reference>
<name>A0A1B5L9I8_USTVR</name>
<protein>
    <submittedName>
        <fullName evidence="1">Uncharacterized protein</fullName>
    </submittedName>
</protein>
<dbReference type="PRINTS" id="PR01210">
    <property type="entry name" value="GGTRANSPTASE"/>
</dbReference>
<gene>
    <name evidence="1" type="ORF">UVI_02045570</name>
</gene>
<sequence>MAALDLSQDTPSLPGESAHDALAGQKKLYVPVGKKRHCAVRCGDPMPAGLNVTEPCSTGIGGDMFLLFWDAAARQVRAVNGSGRAGRRCTLDAVRSALKLPGGGGGDDDGDAQIPLPSALAVTVPGAAAGWVDAVERFGSGKVDMRRVLAPAVELGEKGFPVSEGAAYLVCFAEERKRKGKKKKKRK</sequence>
<accession>A0A1B5L9I8</accession>
<dbReference type="InterPro" id="IPR029055">
    <property type="entry name" value="Ntn_hydrolases_N"/>
</dbReference>
<dbReference type="Proteomes" id="UP000054053">
    <property type="component" value="Unassembled WGS sequence"/>
</dbReference>
<comment type="caution">
    <text evidence="1">The sequence shown here is derived from an EMBL/GenBank/DDBJ whole genome shotgun (WGS) entry which is preliminary data.</text>
</comment>
<dbReference type="EMBL" id="BBTG02000029">
    <property type="protein sequence ID" value="GAO19372.1"/>
    <property type="molecule type" value="Genomic_DNA"/>
</dbReference>
<proteinExistence type="predicted"/>
<evidence type="ECO:0000313" key="2">
    <source>
        <dbReference type="Proteomes" id="UP000054053"/>
    </source>
</evidence>
<dbReference type="SUPFAM" id="SSF56235">
    <property type="entry name" value="N-terminal nucleophile aminohydrolases (Ntn hydrolases)"/>
    <property type="match status" value="1"/>
</dbReference>
<dbReference type="PANTHER" id="PTHR43881:SF1">
    <property type="entry name" value="GAMMA-GLUTAMYLTRANSPEPTIDASE (AFU_ORTHOLOGUE AFUA_4G13580)"/>
    <property type="match status" value="1"/>
</dbReference>
<organism evidence="1 2">
    <name type="scientific">Ustilaginoidea virens</name>
    <name type="common">Rice false smut fungus</name>
    <name type="synonym">Villosiclava virens</name>
    <dbReference type="NCBI Taxonomy" id="1159556"/>
    <lineage>
        <taxon>Eukaryota</taxon>
        <taxon>Fungi</taxon>
        <taxon>Dikarya</taxon>
        <taxon>Ascomycota</taxon>
        <taxon>Pezizomycotina</taxon>
        <taxon>Sordariomycetes</taxon>
        <taxon>Hypocreomycetidae</taxon>
        <taxon>Hypocreales</taxon>
        <taxon>Clavicipitaceae</taxon>
        <taxon>Ustilaginoidea</taxon>
    </lineage>
</organism>